<feature type="transmembrane region" description="Helical" evidence="1">
    <location>
        <begin position="332"/>
        <end position="354"/>
    </location>
</feature>
<feature type="transmembrane region" description="Helical" evidence="1">
    <location>
        <begin position="94"/>
        <end position="111"/>
    </location>
</feature>
<feature type="transmembrane region" description="Helical" evidence="1">
    <location>
        <begin position="123"/>
        <end position="153"/>
    </location>
</feature>
<keyword evidence="3" id="KW-1185">Reference proteome</keyword>
<sequence length="408" mass="46346">MVHFHCCCFISKSASKGMLKNERQVHSFASSMALGYWTREHMFTKVLPKVGMMIAGHCEKNVEQFTSSTHLNMILCTLVTFFQRAMDDYMGLHIVRILLALFGTVQVFMAIEGSRYGYSWYNVVAWAAFWGALCNVLTVAIVSSLLWLPLFVLTSYRFATRSKNALSSQESDRPFDDSTVPVMVNPARVYAIFVTYLAVYGVPTVLMTTSWVFSFDTKASMAINAFWQLCPLLIQPMYVVLTWLFDRFLYDQRVVGRSGLPVEENRTRQRVRMVKSKSAVERVYLLLGVINLVVYYSAYLQINWDGVHLKDALLMLVTAQPPSSGMRPPHKLQFFCAHFMLVDLLVTSVSFTLWAAYQQGLWIGLLVLAGTIVLGPGTSFAIYACYREYNLQDTQLLVDRAKSDKKAL</sequence>
<reference evidence="2 3" key="1">
    <citation type="submission" date="2016-07" db="EMBL/GenBank/DDBJ databases">
        <title>Pervasive Adenine N6-methylation of Active Genes in Fungi.</title>
        <authorList>
            <consortium name="DOE Joint Genome Institute"/>
            <person name="Mondo S.J."/>
            <person name="Dannebaum R.O."/>
            <person name="Kuo R.C."/>
            <person name="Labutti K."/>
            <person name="Haridas S."/>
            <person name="Kuo A."/>
            <person name="Salamov A."/>
            <person name="Ahrendt S.R."/>
            <person name="Lipzen A."/>
            <person name="Sullivan W."/>
            <person name="Andreopoulos W.B."/>
            <person name="Clum A."/>
            <person name="Lindquist E."/>
            <person name="Daum C."/>
            <person name="Ramamoorthy G.K."/>
            <person name="Gryganskyi A."/>
            <person name="Culley D."/>
            <person name="Magnuson J.K."/>
            <person name="James T.Y."/>
            <person name="O'Malley M.A."/>
            <person name="Stajich J.E."/>
            <person name="Spatafora J.W."/>
            <person name="Visel A."/>
            <person name="Grigoriev I.V."/>
        </authorList>
    </citation>
    <scope>NUCLEOTIDE SEQUENCE [LARGE SCALE GENOMIC DNA]</scope>
    <source>
        <strain evidence="2 3">NRRL 3301</strain>
    </source>
</reference>
<keyword evidence="1" id="KW-0812">Transmembrane</keyword>
<keyword evidence="1" id="KW-1133">Transmembrane helix</keyword>
<evidence type="ECO:0000313" key="2">
    <source>
        <dbReference type="EMBL" id="ORX52729.1"/>
    </source>
</evidence>
<feature type="transmembrane region" description="Helical" evidence="1">
    <location>
        <begin position="283"/>
        <end position="302"/>
    </location>
</feature>
<gene>
    <name evidence="2" type="ORF">DM01DRAFT_1383901</name>
</gene>
<feature type="transmembrane region" description="Helical" evidence="1">
    <location>
        <begin position="225"/>
        <end position="245"/>
    </location>
</feature>
<keyword evidence="1" id="KW-0472">Membrane</keyword>
<protein>
    <submittedName>
        <fullName evidence="2">Uncharacterized protein</fullName>
    </submittedName>
</protein>
<dbReference type="EMBL" id="MCGT01000017">
    <property type="protein sequence ID" value="ORX52729.1"/>
    <property type="molecule type" value="Genomic_DNA"/>
</dbReference>
<name>A0A1X2GFM0_9FUNG</name>
<evidence type="ECO:0000313" key="3">
    <source>
        <dbReference type="Proteomes" id="UP000242146"/>
    </source>
</evidence>
<proteinExistence type="predicted"/>
<dbReference type="AlphaFoldDB" id="A0A1X2GFM0"/>
<feature type="transmembrane region" description="Helical" evidence="1">
    <location>
        <begin position="189"/>
        <end position="213"/>
    </location>
</feature>
<dbReference type="OrthoDB" id="2281895at2759"/>
<accession>A0A1X2GFM0</accession>
<comment type="caution">
    <text evidence="2">The sequence shown here is derived from an EMBL/GenBank/DDBJ whole genome shotgun (WGS) entry which is preliminary data.</text>
</comment>
<dbReference type="STRING" id="101127.A0A1X2GFM0"/>
<organism evidence="2 3">
    <name type="scientific">Hesseltinella vesiculosa</name>
    <dbReference type="NCBI Taxonomy" id="101127"/>
    <lineage>
        <taxon>Eukaryota</taxon>
        <taxon>Fungi</taxon>
        <taxon>Fungi incertae sedis</taxon>
        <taxon>Mucoromycota</taxon>
        <taxon>Mucoromycotina</taxon>
        <taxon>Mucoromycetes</taxon>
        <taxon>Mucorales</taxon>
        <taxon>Cunninghamellaceae</taxon>
        <taxon>Hesseltinella</taxon>
    </lineage>
</organism>
<feature type="transmembrane region" description="Helical" evidence="1">
    <location>
        <begin position="361"/>
        <end position="384"/>
    </location>
</feature>
<evidence type="ECO:0000256" key="1">
    <source>
        <dbReference type="SAM" id="Phobius"/>
    </source>
</evidence>
<dbReference type="Proteomes" id="UP000242146">
    <property type="component" value="Unassembled WGS sequence"/>
</dbReference>